<evidence type="ECO:0000256" key="12">
    <source>
        <dbReference type="ARBA" id="ARBA00032069"/>
    </source>
</evidence>
<keyword evidence="17" id="KW-1185">Reference proteome</keyword>
<evidence type="ECO:0000313" key="16">
    <source>
        <dbReference type="EMBL" id="KAG5651557.1"/>
    </source>
</evidence>
<evidence type="ECO:0000256" key="5">
    <source>
        <dbReference type="ARBA" id="ARBA00018512"/>
    </source>
</evidence>
<reference evidence="16" key="1">
    <citation type="submission" date="2021-02" db="EMBL/GenBank/DDBJ databases">
        <authorList>
            <person name="Nieuwenhuis M."/>
            <person name="Van De Peppel L.J.J."/>
        </authorList>
    </citation>
    <scope>NUCLEOTIDE SEQUENCE</scope>
    <source>
        <strain evidence="16">D49</strain>
    </source>
</reference>
<comment type="caution">
    <text evidence="16">The sequence shown here is derived from an EMBL/GenBank/DDBJ whole genome shotgun (WGS) entry which is preliminary data.</text>
</comment>
<name>A0A9P7GJ16_9AGAR</name>
<keyword evidence="10 15" id="KW-1133">Transmembrane helix</keyword>
<evidence type="ECO:0000256" key="9">
    <source>
        <dbReference type="ARBA" id="ARBA00022824"/>
    </source>
</evidence>
<evidence type="ECO:0000256" key="14">
    <source>
        <dbReference type="ARBA" id="ARBA00048064"/>
    </source>
</evidence>
<comment type="subcellular location">
    <subcellularLocation>
        <location evidence="1">Endoplasmic reticulum membrane</location>
        <topology evidence="1">Multi-pass membrane protein</topology>
    </subcellularLocation>
</comment>
<feature type="transmembrane region" description="Helical" evidence="15">
    <location>
        <begin position="67"/>
        <end position="92"/>
    </location>
</feature>
<feature type="transmembrane region" description="Helical" evidence="15">
    <location>
        <begin position="27"/>
        <end position="47"/>
    </location>
</feature>
<dbReference type="PANTHER" id="PTHR12989">
    <property type="entry name" value="ALPHA-1,2-GLUCOSYLTRANSFERASE ALG10"/>
    <property type="match status" value="1"/>
</dbReference>
<evidence type="ECO:0000313" key="17">
    <source>
        <dbReference type="Proteomes" id="UP000717328"/>
    </source>
</evidence>
<dbReference type="PANTHER" id="PTHR12989:SF10">
    <property type="entry name" value="DOL-P-GLC:GLC(2)MAN(9)GLCNAC(2)-PP-DOL ALPHA-1,2-GLUCOSYLTRANSFERASE-RELATED"/>
    <property type="match status" value="1"/>
</dbReference>
<keyword evidence="8 15" id="KW-0812">Transmembrane</keyword>
<keyword evidence="7" id="KW-0808">Transferase</keyword>
<feature type="transmembrane region" description="Helical" evidence="15">
    <location>
        <begin position="6"/>
        <end position="22"/>
    </location>
</feature>
<dbReference type="GO" id="GO:0006488">
    <property type="term" value="P:dolichol-linked oligosaccharide biosynthetic process"/>
    <property type="evidence" value="ECO:0007669"/>
    <property type="project" value="InterPro"/>
</dbReference>
<reference evidence="16" key="2">
    <citation type="submission" date="2021-10" db="EMBL/GenBank/DDBJ databases">
        <title>Phylogenomics reveals ancestral predisposition of the termite-cultivated fungus Termitomyces towards a domesticated lifestyle.</title>
        <authorList>
            <person name="Auxier B."/>
            <person name="Grum-Grzhimaylo A."/>
            <person name="Cardenas M.E."/>
            <person name="Lodge J.D."/>
            <person name="Laessoe T."/>
            <person name="Pedersen O."/>
            <person name="Smith M.E."/>
            <person name="Kuyper T.W."/>
            <person name="Franco-Molano E.A."/>
            <person name="Baroni T.J."/>
            <person name="Aanen D.K."/>
        </authorList>
    </citation>
    <scope>NUCLEOTIDE SEQUENCE</scope>
    <source>
        <strain evidence="16">D49</strain>
    </source>
</reference>
<dbReference type="GO" id="GO:0005789">
    <property type="term" value="C:endoplasmic reticulum membrane"/>
    <property type="evidence" value="ECO:0007669"/>
    <property type="project" value="UniProtKB-SubCell"/>
</dbReference>
<gene>
    <name evidence="16" type="ORF">H0H81_008235</name>
</gene>
<dbReference type="GO" id="GO:0106073">
    <property type="term" value="F:dolichyl pyrophosphate Glc2Man9GlcNAc2 alpha-1,2-glucosyltransferase activity"/>
    <property type="evidence" value="ECO:0007669"/>
    <property type="project" value="UniProtKB-EC"/>
</dbReference>
<keyword evidence="9" id="KW-0256">Endoplasmic reticulum</keyword>
<protein>
    <recommendedName>
        <fullName evidence="5">Dol-P-Glc:Glc(2)Man(9)GlcNAc(2)-PP-Dol alpha-1,2-glucosyltransferase</fullName>
        <ecNumber evidence="4">2.4.1.256</ecNumber>
    </recommendedName>
    <alternativeName>
        <fullName evidence="12">Asparagine-linked glycosylation protein 10</fullName>
    </alternativeName>
</protein>
<comment type="similarity">
    <text evidence="3">Belongs to the ALG10 glucosyltransferase family.</text>
</comment>
<accession>A0A9P7GJ16</accession>
<comment type="function">
    <text evidence="13">Dol-P-Glc:Glc(2)Man(9)GlcNAc(2)-PP-Dol alpha-1,2-glucosyltransferase that operates in the biosynthetic pathway of dolichol-linked oligosaccharides, the glycan precursors employed in protein asparagine (N)-glycosylation. The assembly of dolichol-linked oligosaccharides begins on the cytosolic side of the endoplasmic reticulum membrane and finishes in its lumen. The sequential addition of sugars to dolichol pyrophosphate produces dolichol-linked oligosaccharides containing fourteen sugars, including two GlcNAcs, nine mannoses and three glucoses. Once assembled, the oligosaccharide is transferred from the lipid to nascent proteins by oligosaccharyltransferases. In the lumen of the endoplasmic reticulum, adds the third and last glucose residue from dolichyl phosphate glucose (Dol-P-Glc) onto the lipid-linked oligosaccharide intermediate Glc(2)Man(9)GlcNAc(2)-PP-Dol to produce Glc(3)Man(9)GlcNAc(2)-PP-Dol.</text>
</comment>
<dbReference type="EMBL" id="JABCKI010000226">
    <property type="protein sequence ID" value="KAG5651557.1"/>
    <property type="molecule type" value="Genomic_DNA"/>
</dbReference>
<evidence type="ECO:0000256" key="3">
    <source>
        <dbReference type="ARBA" id="ARBA00010600"/>
    </source>
</evidence>
<evidence type="ECO:0000256" key="13">
    <source>
        <dbReference type="ARBA" id="ARBA00044727"/>
    </source>
</evidence>
<organism evidence="16 17">
    <name type="scientific">Sphagnurus paluster</name>
    <dbReference type="NCBI Taxonomy" id="117069"/>
    <lineage>
        <taxon>Eukaryota</taxon>
        <taxon>Fungi</taxon>
        <taxon>Dikarya</taxon>
        <taxon>Basidiomycota</taxon>
        <taxon>Agaricomycotina</taxon>
        <taxon>Agaricomycetes</taxon>
        <taxon>Agaricomycetidae</taxon>
        <taxon>Agaricales</taxon>
        <taxon>Tricholomatineae</taxon>
        <taxon>Lyophyllaceae</taxon>
        <taxon>Sphagnurus</taxon>
    </lineage>
</organism>
<dbReference type="Pfam" id="PF04922">
    <property type="entry name" value="DIE2_ALG10"/>
    <property type="match status" value="1"/>
</dbReference>
<evidence type="ECO:0000256" key="10">
    <source>
        <dbReference type="ARBA" id="ARBA00022989"/>
    </source>
</evidence>
<keyword evidence="6" id="KW-0328">Glycosyltransferase</keyword>
<evidence type="ECO:0000256" key="2">
    <source>
        <dbReference type="ARBA" id="ARBA00004922"/>
    </source>
</evidence>
<comment type="catalytic activity">
    <reaction evidence="14">
        <text>an alpha-D-Glc-(1-&gt;3)-alpha-D-Glc-(1-&gt;3)-alpha-D-Man-(1-&gt;2)-alpha-D-Man-(1-&gt;2)-alpha-D-Man-(1-&gt;3)-[alpha-D-Man-(1-&gt;2)-alpha-D-Man-(1-&gt;3)-[alpha-D-Man-(1-&gt;2)-alpha-D-Man-(1-&gt;6)]-alpha-D-Man-(1-&gt;6)]-beta-D-Man-(1-&gt;4)-beta-D-GlcNAc-(1-&gt;4)-alpha-D-GlcNAc-diphospho-di-trans,poly-cis-dolichol + a di-trans,poly-cis-dolichyl beta-D-glucosyl phosphate = a alpha-D-Glc-(1-&gt;2)-alpha-D-Glc-(1-&gt;3)-alpha-D-Glc-(1-&gt;3)-alpha-D-Man-(1-&gt;2)-alpha-D-Man-(1-&gt;2)-alpha-D-Man-(1-&gt;3)-[alpha-D-Man-(1-&gt;2)-alpha-D-Man-(1-&gt;3)-[alpha-D-Man-(1-&gt;2)-alpha-D-Man-(1-&gt;6)]-alpha-D-Man-(1-&gt;6)]-beta-D-Man-(1-&gt;4)-beta-D-GlcNAc-(1-&gt;4)-alpha-D-GlcNAc-diphospho-di-trans,poly-cis-dolichol + a di-trans,poly-cis-dolichyl phosphate + H(+)</text>
        <dbReference type="Rhea" id="RHEA:29543"/>
        <dbReference type="Rhea" id="RHEA-COMP:19498"/>
        <dbReference type="Rhea" id="RHEA-COMP:19502"/>
        <dbReference type="Rhea" id="RHEA-COMP:19512"/>
        <dbReference type="Rhea" id="RHEA-COMP:19522"/>
        <dbReference type="ChEBI" id="CHEBI:15378"/>
        <dbReference type="ChEBI" id="CHEBI:57525"/>
        <dbReference type="ChEBI" id="CHEBI:57683"/>
        <dbReference type="ChEBI" id="CHEBI:132522"/>
        <dbReference type="ChEBI" id="CHEBI:132523"/>
        <dbReference type="EC" id="2.4.1.256"/>
    </reaction>
    <physiologicalReaction direction="left-to-right" evidence="14">
        <dbReference type="Rhea" id="RHEA:29544"/>
    </physiologicalReaction>
</comment>
<evidence type="ECO:0000256" key="8">
    <source>
        <dbReference type="ARBA" id="ARBA00022692"/>
    </source>
</evidence>
<dbReference type="EC" id="2.4.1.256" evidence="4"/>
<evidence type="ECO:0000256" key="15">
    <source>
        <dbReference type="SAM" id="Phobius"/>
    </source>
</evidence>
<evidence type="ECO:0000256" key="1">
    <source>
        <dbReference type="ARBA" id="ARBA00004477"/>
    </source>
</evidence>
<dbReference type="OrthoDB" id="4769at2759"/>
<evidence type="ECO:0000256" key="11">
    <source>
        <dbReference type="ARBA" id="ARBA00023136"/>
    </source>
</evidence>
<keyword evidence="11 15" id="KW-0472">Membrane</keyword>
<evidence type="ECO:0000256" key="6">
    <source>
        <dbReference type="ARBA" id="ARBA00022676"/>
    </source>
</evidence>
<evidence type="ECO:0000256" key="4">
    <source>
        <dbReference type="ARBA" id="ARBA00011967"/>
    </source>
</evidence>
<sequence>MVPYVLIPVYIACAWAWFLRVGREQTLLQTLILPVFVLPTLLPTPLLEPRYFLIPYILLRSQVSDMPGWALGLEGAWYGAINAATMGVFLYLPRGEIRFMW</sequence>
<dbReference type="Proteomes" id="UP000717328">
    <property type="component" value="Unassembled WGS sequence"/>
</dbReference>
<proteinExistence type="inferred from homology"/>
<dbReference type="AlphaFoldDB" id="A0A9P7GJ16"/>
<evidence type="ECO:0000256" key="7">
    <source>
        <dbReference type="ARBA" id="ARBA00022679"/>
    </source>
</evidence>
<dbReference type="InterPro" id="IPR016900">
    <property type="entry name" value="Alg10"/>
</dbReference>
<comment type="pathway">
    <text evidence="2">Protein modification; protein glycosylation.</text>
</comment>